<evidence type="ECO:0000256" key="7">
    <source>
        <dbReference type="ARBA" id="ARBA00016549"/>
    </source>
</evidence>
<evidence type="ECO:0000256" key="12">
    <source>
        <dbReference type="ARBA" id="ARBA00047973"/>
    </source>
</evidence>
<dbReference type="PANTHER" id="PTHR33254:SF4">
    <property type="entry name" value="4-HYDROXY-4-METHYL-2-OXOGLUTARATE ALDOLASE 3-RELATED"/>
    <property type="match status" value="1"/>
</dbReference>
<evidence type="ECO:0000256" key="1">
    <source>
        <dbReference type="ARBA" id="ARBA00001342"/>
    </source>
</evidence>
<dbReference type="Pfam" id="PF03737">
    <property type="entry name" value="RraA-like"/>
    <property type="match status" value="1"/>
</dbReference>
<gene>
    <name evidence="13" type="ORF">ACFFIA_08195</name>
</gene>
<name>A0ABV6LYY6_9ACTN</name>
<dbReference type="PANTHER" id="PTHR33254">
    <property type="entry name" value="4-HYDROXY-4-METHYL-2-OXOGLUTARATE ALDOLASE 3-RELATED"/>
    <property type="match status" value="1"/>
</dbReference>
<reference evidence="13 14" key="1">
    <citation type="submission" date="2024-09" db="EMBL/GenBank/DDBJ databases">
        <authorList>
            <person name="Sun Q."/>
            <person name="Mori K."/>
        </authorList>
    </citation>
    <scope>NUCLEOTIDE SEQUENCE [LARGE SCALE GENOMIC DNA]</scope>
    <source>
        <strain evidence="13 14">TBRC 3947</strain>
    </source>
</reference>
<proteinExistence type="inferred from homology"/>
<comment type="caution">
    <text evidence="13">The sequence shown here is derived from an EMBL/GenBank/DDBJ whole genome shotgun (WGS) entry which is preliminary data.</text>
</comment>
<evidence type="ECO:0000313" key="14">
    <source>
        <dbReference type="Proteomes" id="UP001589867"/>
    </source>
</evidence>
<comment type="catalytic activity">
    <reaction evidence="12">
        <text>oxaloacetate + H(+) = pyruvate + CO2</text>
        <dbReference type="Rhea" id="RHEA:15641"/>
        <dbReference type="ChEBI" id="CHEBI:15361"/>
        <dbReference type="ChEBI" id="CHEBI:15378"/>
        <dbReference type="ChEBI" id="CHEBI:16452"/>
        <dbReference type="ChEBI" id="CHEBI:16526"/>
        <dbReference type="EC" id="4.1.1.112"/>
    </reaction>
</comment>
<dbReference type="EC" id="4.1.1.112" evidence="6"/>
<dbReference type="InterPro" id="IPR036704">
    <property type="entry name" value="RraA/RraA-like_sf"/>
</dbReference>
<evidence type="ECO:0000256" key="9">
    <source>
        <dbReference type="ARBA" id="ARBA00029596"/>
    </source>
</evidence>
<organism evidence="13 14">
    <name type="scientific">Phytohabitans kaempferiae</name>
    <dbReference type="NCBI Taxonomy" id="1620943"/>
    <lineage>
        <taxon>Bacteria</taxon>
        <taxon>Bacillati</taxon>
        <taxon>Actinomycetota</taxon>
        <taxon>Actinomycetes</taxon>
        <taxon>Micromonosporales</taxon>
        <taxon>Micromonosporaceae</taxon>
    </lineage>
</organism>
<evidence type="ECO:0000256" key="8">
    <source>
        <dbReference type="ARBA" id="ARBA00025046"/>
    </source>
</evidence>
<evidence type="ECO:0000256" key="6">
    <source>
        <dbReference type="ARBA" id="ARBA00012947"/>
    </source>
</evidence>
<dbReference type="RefSeq" id="WP_377247926.1">
    <property type="nucleotide sequence ID" value="NZ_JBHLUH010000009.1"/>
</dbReference>
<comment type="cofactor">
    <cofactor evidence="2">
        <name>a divalent metal cation</name>
        <dbReference type="ChEBI" id="CHEBI:60240"/>
    </cofactor>
</comment>
<dbReference type="Proteomes" id="UP001589867">
    <property type="component" value="Unassembled WGS sequence"/>
</dbReference>
<dbReference type="EC" id="4.1.3.17" evidence="5"/>
<comment type="subunit">
    <text evidence="4">Homotrimer.</text>
</comment>
<comment type="similarity">
    <text evidence="3">Belongs to the class II aldolase/RraA-like family.</text>
</comment>
<keyword evidence="14" id="KW-1185">Reference proteome</keyword>
<dbReference type="CDD" id="cd16841">
    <property type="entry name" value="RraA_family"/>
    <property type="match status" value="1"/>
</dbReference>
<dbReference type="EMBL" id="JBHLUH010000009">
    <property type="protein sequence ID" value="MFC0527637.1"/>
    <property type="molecule type" value="Genomic_DNA"/>
</dbReference>
<dbReference type="SUPFAM" id="SSF89562">
    <property type="entry name" value="RraA-like"/>
    <property type="match status" value="1"/>
</dbReference>
<evidence type="ECO:0000256" key="4">
    <source>
        <dbReference type="ARBA" id="ARBA00011233"/>
    </source>
</evidence>
<evidence type="ECO:0000256" key="3">
    <source>
        <dbReference type="ARBA" id="ARBA00008621"/>
    </source>
</evidence>
<evidence type="ECO:0000256" key="5">
    <source>
        <dbReference type="ARBA" id="ARBA00012213"/>
    </source>
</evidence>
<comment type="catalytic activity">
    <reaction evidence="1">
        <text>4-hydroxy-4-methyl-2-oxoglutarate = 2 pyruvate</text>
        <dbReference type="Rhea" id="RHEA:22748"/>
        <dbReference type="ChEBI" id="CHEBI:15361"/>
        <dbReference type="ChEBI" id="CHEBI:58276"/>
        <dbReference type="EC" id="4.1.3.17"/>
    </reaction>
</comment>
<accession>A0ABV6LYY6</accession>
<evidence type="ECO:0000256" key="2">
    <source>
        <dbReference type="ARBA" id="ARBA00001968"/>
    </source>
</evidence>
<evidence type="ECO:0000256" key="11">
    <source>
        <dbReference type="ARBA" id="ARBA00032305"/>
    </source>
</evidence>
<evidence type="ECO:0000313" key="13">
    <source>
        <dbReference type="EMBL" id="MFC0527637.1"/>
    </source>
</evidence>
<evidence type="ECO:0000256" key="10">
    <source>
        <dbReference type="ARBA" id="ARBA00030169"/>
    </source>
</evidence>
<comment type="function">
    <text evidence="8">Catalyzes the aldol cleavage of 4-hydroxy-4-methyl-2-oxoglutarate (HMG) into 2 molecules of pyruvate. Also contains a secondary oxaloacetate (OAA) decarboxylase activity due to the common pyruvate enolate transition state formed following C-C bond cleavage in the retro-aldol and decarboxylation reactions.</text>
</comment>
<sequence>MPEAAAAGSGLVERLGRLDTPSVSDALDRLGLAGVVTGIGPMWTCGRVAGRVGTVRLGLAEPGAGPPSRHLGTAAIAAAEPGDVIVVDNEAAQGRAAGWGGLLGLAARLRGVAAVVVAGACRDVDDLAEVGMPIFARSATPRTARGRVVEVAQGEPLELSGVRVEPGDLVLADRSGVVFVPAARATEVIEVAEGLADWEARMAEALRGGAAVTEVLGRGYERMSRPAGAGEKEPRDE</sequence>
<dbReference type="InterPro" id="IPR005493">
    <property type="entry name" value="RraA/RraA-like"/>
</dbReference>
<dbReference type="Gene3D" id="3.50.30.40">
    <property type="entry name" value="Ribonuclease E inhibitor RraA/RraA-like"/>
    <property type="match status" value="1"/>
</dbReference>
<protein>
    <recommendedName>
        <fullName evidence="7">Putative 4-hydroxy-4-methyl-2-oxoglutarate aldolase</fullName>
        <ecNumber evidence="6">4.1.1.112</ecNumber>
        <ecNumber evidence="5">4.1.3.17</ecNumber>
    </recommendedName>
    <alternativeName>
        <fullName evidence="11">Oxaloacetate decarboxylase</fullName>
    </alternativeName>
    <alternativeName>
        <fullName evidence="9">Regulator of ribonuclease activity homolog</fullName>
    </alternativeName>
    <alternativeName>
        <fullName evidence="10">RraA-like protein</fullName>
    </alternativeName>
</protein>